<feature type="transmembrane region" description="Helical" evidence="1">
    <location>
        <begin position="45"/>
        <end position="66"/>
    </location>
</feature>
<dbReference type="AlphaFoldDB" id="Q07YM4"/>
<proteinExistence type="predicted"/>
<dbReference type="HOGENOM" id="CLU_155951_1_0_6"/>
<dbReference type="OrthoDB" id="467414at2"/>
<organism evidence="2 3">
    <name type="scientific">Shewanella frigidimarina (strain NCIMB 400)</name>
    <dbReference type="NCBI Taxonomy" id="318167"/>
    <lineage>
        <taxon>Bacteria</taxon>
        <taxon>Pseudomonadati</taxon>
        <taxon>Pseudomonadota</taxon>
        <taxon>Gammaproteobacteria</taxon>
        <taxon>Alteromonadales</taxon>
        <taxon>Shewanellaceae</taxon>
        <taxon>Shewanella</taxon>
    </lineage>
</organism>
<dbReference type="KEGG" id="sfr:Sfri_3052"/>
<dbReference type="Pfam" id="PF12966">
    <property type="entry name" value="AtpR"/>
    <property type="match status" value="1"/>
</dbReference>
<dbReference type="EMBL" id="CP000447">
    <property type="protein sequence ID" value="ABI72890.1"/>
    <property type="molecule type" value="Genomic_DNA"/>
</dbReference>
<dbReference type="RefSeq" id="WP_011638496.1">
    <property type="nucleotide sequence ID" value="NC_008345.1"/>
</dbReference>
<feature type="transmembrane region" description="Helical" evidence="1">
    <location>
        <begin position="72"/>
        <end position="93"/>
    </location>
</feature>
<sequence>MENVLVDNIFVELTLALLAGALLGVFFFAGLWWTVRQLKSTQHVALLFIASLLFRSAIVIAGFYFIAGDNGYHLLAGLLGFMLVRLMATRYTLQVEQAQPLRKTLIVDKQEDRL</sequence>
<dbReference type="InterPro" id="IPR017581">
    <property type="entry name" value="AtpR-like"/>
</dbReference>
<evidence type="ECO:0000256" key="1">
    <source>
        <dbReference type="SAM" id="Phobius"/>
    </source>
</evidence>
<reference evidence="2 3" key="1">
    <citation type="submission" date="2006-08" db="EMBL/GenBank/DDBJ databases">
        <title>Complete sequence of Shewanella frigidimarina NCIMB 400.</title>
        <authorList>
            <consortium name="US DOE Joint Genome Institute"/>
            <person name="Copeland A."/>
            <person name="Lucas S."/>
            <person name="Lapidus A."/>
            <person name="Barry K."/>
            <person name="Detter J.C."/>
            <person name="Glavina del Rio T."/>
            <person name="Hammon N."/>
            <person name="Israni S."/>
            <person name="Dalin E."/>
            <person name="Tice H."/>
            <person name="Pitluck S."/>
            <person name="Fredrickson J.K."/>
            <person name="Kolker E."/>
            <person name="McCuel L.A."/>
            <person name="DiChristina T."/>
            <person name="Nealson K.H."/>
            <person name="Newman D."/>
            <person name="Tiedje J.M."/>
            <person name="Zhou J."/>
            <person name="Romine M.F."/>
            <person name="Culley D.E."/>
            <person name="Serres M."/>
            <person name="Chertkov O."/>
            <person name="Brettin T."/>
            <person name="Bruce D."/>
            <person name="Han C."/>
            <person name="Tapia R."/>
            <person name="Gilna P."/>
            <person name="Schmutz J."/>
            <person name="Larimer F."/>
            <person name="Land M."/>
            <person name="Hauser L."/>
            <person name="Kyrpides N."/>
            <person name="Mikhailova N."/>
            <person name="Richardson P."/>
        </authorList>
    </citation>
    <scope>NUCLEOTIDE SEQUENCE [LARGE SCALE GENOMIC DNA]</scope>
    <source>
        <strain evidence="2 3">NCIMB 400</strain>
    </source>
</reference>
<evidence type="ECO:0000313" key="2">
    <source>
        <dbReference type="EMBL" id="ABI72890.1"/>
    </source>
</evidence>
<keyword evidence="1" id="KW-0812">Transmembrane</keyword>
<dbReference type="Proteomes" id="UP000000684">
    <property type="component" value="Chromosome"/>
</dbReference>
<dbReference type="GeneID" id="41838432"/>
<dbReference type="NCBIfam" id="TIGR03165">
    <property type="entry name" value="F1F0_chp_2"/>
    <property type="match status" value="1"/>
</dbReference>
<name>Q07YM4_SHEFN</name>
<accession>Q07YM4</accession>
<feature type="transmembrane region" description="Helical" evidence="1">
    <location>
        <begin position="13"/>
        <end position="33"/>
    </location>
</feature>
<protein>
    <recommendedName>
        <fullName evidence="4">ATP synthase subunit I</fullName>
    </recommendedName>
</protein>
<keyword evidence="1" id="KW-0472">Membrane</keyword>
<dbReference type="eggNOG" id="ENOG50331H5">
    <property type="taxonomic scope" value="Bacteria"/>
</dbReference>
<dbReference type="STRING" id="318167.Sfri_3052"/>
<keyword evidence="3" id="KW-1185">Reference proteome</keyword>
<gene>
    <name evidence="2" type="ordered locus">Sfri_3052</name>
</gene>
<keyword evidence="1" id="KW-1133">Transmembrane helix</keyword>
<evidence type="ECO:0000313" key="3">
    <source>
        <dbReference type="Proteomes" id="UP000000684"/>
    </source>
</evidence>
<evidence type="ECO:0008006" key="4">
    <source>
        <dbReference type="Google" id="ProtNLM"/>
    </source>
</evidence>